<evidence type="ECO:0000256" key="2">
    <source>
        <dbReference type="SAM" id="Phobius"/>
    </source>
</evidence>
<feature type="compositionally biased region" description="Basic and acidic residues" evidence="1">
    <location>
        <begin position="85"/>
        <end position="103"/>
    </location>
</feature>
<protein>
    <recommendedName>
        <fullName evidence="5">LPXTG-motif cell wall anchor domain-containing protein</fullName>
    </recommendedName>
</protein>
<keyword evidence="2" id="KW-0812">Transmembrane</keyword>
<organism evidence="3 4">
    <name type="scientific">Brevibacterium picturae</name>
    <dbReference type="NCBI Taxonomy" id="260553"/>
    <lineage>
        <taxon>Bacteria</taxon>
        <taxon>Bacillati</taxon>
        <taxon>Actinomycetota</taxon>
        <taxon>Actinomycetes</taxon>
        <taxon>Micrococcales</taxon>
        <taxon>Brevibacteriaceae</taxon>
        <taxon>Brevibacterium</taxon>
    </lineage>
</organism>
<keyword evidence="2" id="KW-0472">Membrane</keyword>
<comment type="caution">
    <text evidence="3">The sequence shown here is derived from an EMBL/GenBank/DDBJ whole genome shotgun (WGS) entry which is preliminary data.</text>
</comment>
<name>A0ABN2BK60_9MICO</name>
<dbReference type="RefSeq" id="WP_346035723.1">
    <property type="nucleotide sequence ID" value="NZ_BAAALY010000006.1"/>
</dbReference>
<feature type="region of interest" description="Disordered" evidence="1">
    <location>
        <begin position="84"/>
        <end position="103"/>
    </location>
</feature>
<evidence type="ECO:0000313" key="4">
    <source>
        <dbReference type="Proteomes" id="UP001501791"/>
    </source>
</evidence>
<proteinExistence type="predicted"/>
<accession>A0ABN2BK60</accession>
<keyword evidence="4" id="KW-1185">Reference proteome</keyword>
<gene>
    <name evidence="3" type="ORF">GCM10009691_15010</name>
</gene>
<sequence>MSRIQQLASEGVEIGSLTIPTWALWVLALGVVLLIVGIVVFVLARRARKIARATKGASKGDGEGFGGHGFGYFGAVTSAISITPDVKRNSRRNDGSKSDDRDV</sequence>
<dbReference type="Proteomes" id="UP001501791">
    <property type="component" value="Unassembled WGS sequence"/>
</dbReference>
<reference evidence="3 4" key="1">
    <citation type="journal article" date="2019" name="Int. J. Syst. Evol. Microbiol.">
        <title>The Global Catalogue of Microorganisms (GCM) 10K type strain sequencing project: providing services to taxonomists for standard genome sequencing and annotation.</title>
        <authorList>
            <consortium name="The Broad Institute Genomics Platform"/>
            <consortium name="The Broad Institute Genome Sequencing Center for Infectious Disease"/>
            <person name="Wu L."/>
            <person name="Ma J."/>
        </authorList>
    </citation>
    <scope>NUCLEOTIDE SEQUENCE [LARGE SCALE GENOMIC DNA]</scope>
    <source>
        <strain evidence="3 4">JCM 13319</strain>
    </source>
</reference>
<evidence type="ECO:0008006" key="5">
    <source>
        <dbReference type="Google" id="ProtNLM"/>
    </source>
</evidence>
<dbReference type="EMBL" id="BAAALY010000006">
    <property type="protein sequence ID" value="GAA1541240.1"/>
    <property type="molecule type" value="Genomic_DNA"/>
</dbReference>
<feature type="transmembrane region" description="Helical" evidence="2">
    <location>
        <begin position="22"/>
        <end position="44"/>
    </location>
</feature>
<evidence type="ECO:0000313" key="3">
    <source>
        <dbReference type="EMBL" id="GAA1541240.1"/>
    </source>
</evidence>
<keyword evidence="2" id="KW-1133">Transmembrane helix</keyword>
<evidence type="ECO:0000256" key="1">
    <source>
        <dbReference type="SAM" id="MobiDB-lite"/>
    </source>
</evidence>